<dbReference type="EMBL" id="AKXB02000162">
    <property type="protein sequence ID" value="EMO87134.1"/>
    <property type="molecule type" value="Genomic_DNA"/>
</dbReference>
<dbReference type="InterPro" id="IPR001611">
    <property type="entry name" value="Leu-rich_rpt"/>
</dbReference>
<dbReference type="GO" id="GO:0005737">
    <property type="term" value="C:cytoplasm"/>
    <property type="evidence" value="ECO:0007669"/>
    <property type="project" value="TreeGrafter"/>
</dbReference>
<protein>
    <submittedName>
        <fullName evidence="3">Leucine rich repeat protein</fullName>
    </submittedName>
</protein>
<reference evidence="3 4" key="1">
    <citation type="submission" date="2013-01" db="EMBL/GenBank/DDBJ databases">
        <authorList>
            <person name="Harkins D.M."/>
            <person name="Durkin A.S."/>
            <person name="Brinkac L.M."/>
            <person name="Haft D.H."/>
            <person name="Selengut J.D."/>
            <person name="Sanka R."/>
            <person name="DePew J."/>
            <person name="Purushe J."/>
            <person name="Whelen A.C."/>
            <person name="Vinetz J.M."/>
            <person name="Sutton G.G."/>
            <person name="Nierman W.C."/>
            <person name="Fouts D.E."/>
        </authorList>
    </citation>
    <scope>NUCLEOTIDE SEQUENCE [LARGE SCALE GENOMIC DNA]</scope>
    <source>
        <strain evidence="3 4">2001034031</strain>
    </source>
</reference>
<organism evidence="3 4">
    <name type="scientific">Leptospira noguchii str. 2001034031</name>
    <dbReference type="NCBI Taxonomy" id="1193053"/>
    <lineage>
        <taxon>Bacteria</taxon>
        <taxon>Pseudomonadati</taxon>
        <taxon>Spirochaetota</taxon>
        <taxon>Spirochaetia</taxon>
        <taxon>Leptospirales</taxon>
        <taxon>Leptospiraceae</taxon>
        <taxon>Leptospira</taxon>
    </lineage>
</organism>
<evidence type="ECO:0000313" key="4">
    <source>
        <dbReference type="Proteomes" id="UP000012138"/>
    </source>
</evidence>
<dbReference type="InterPro" id="IPR050216">
    <property type="entry name" value="LRR_domain-containing"/>
</dbReference>
<dbReference type="Pfam" id="PF13855">
    <property type="entry name" value="LRR_8"/>
    <property type="match status" value="1"/>
</dbReference>
<dbReference type="Proteomes" id="UP000012138">
    <property type="component" value="Unassembled WGS sequence"/>
</dbReference>
<evidence type="ECO:0000256" key="2">
    <source>
        <dbReference type="ARBA" id="ARBA00022737"/>
    </source>
</evidence>
<comment type="caution">
    <text evidence="3">The sequence shown here is derived from an EMBL/GenBank/DDBJ whole genome shotgun (WGS) entry which is preliminary data.</text>
</comment>
<dbReference type="AlphaFoldDB" id="M6YBX2"/>
<evidence type="ECO:0000256" key="1">
    <source>
        <dbReference type="ARBA" id="ARBA00022614"/>
    </source>
</evidence>
<dbReference type="InterPro" id="IPR032675">
    <property type="entry name" value="LRR_dom_sf"/>
</dbReference>
<sequence length="50" mass="5838">MGLINNQLKTLPKEIGQLENLRTLSLTYNQLKTLPKEIRQLQNLQTVFEL</sequence>
<dbReference type="Gene3D" id="3.80.10.10">
    <property type="entry name" value="Ribonuclease Inhibitor"/>
    <property type="match status" value="1"/>
</dbReference>
<evidence type="ECO:0000313" key="3">
    <source>
        <dbReference type="EMBL" id="EMO87134.1"/>
    </source>
</evidence>
<keyword evidence="2" id="KW-0677">Repeat</keyword>
<keyword evidence="1" id="KW-0433">Leucine-rich repeat</keyword>
<dbReference type="PANTHER" id="PTHR48051:SF39">
    <property type="entry name" value="P53-INDUCED DEATH DOMAIN PROTEIN 1"/>
    <property type="match status" value="1"/>
</dbReference>
<dbReference type="PANTHER" id="PTHR48051">
    <property type="match status" value="1"/>
</dbReference>
<accession>M6YBX2</accession>
<dbReference type="SUPFAM" id="SSF52075">
    <property type="entry name" value="Outer arm dynein light chain 1"/>
    <property type="match status" value="1"/>
</dbReference>
<proteinExistence type="predicted"/>
<dbReference type="PROSITE" id="PS51450">
    <property type="entry name" value="LRR"/>
    <property type="match status" value="1"/>
</dbReference>
<name>M6YBX2_9LEPT</name>
<gene>
    <name evidence="3" type="ORF">LEP1GSC024_0581</name>
</gene>